<proteinExistence type="predicted"/>
<gene>
    <name evidence="1" type="ordered locus">MTR_1g016840</name>
</gene>
<sequence>MTLEHVGKLFSIVNNFEDFAVEHFLTRARDILRACNAYMEVPHVEVWMRLLKSLQKLEFGAKD</sequence>
<dbReference type="EMBL" id="CM001217">
    <property type="protein sequence ID" value="KEH39946.1"/>
    <property type="molecule type" value="Genomic_DNA"/>
</dbReference>
<reference evidence="1 3" key="1">
    <citation type="journal article" date="2011" name="Nature">
        <title>The Medicago genome provides insight into the evolution of rhizobial symbioses.</title>
        <authorList>
            <person name="Young N.D."/>
            <person name="Debelle F."/>
            <person name="Oldroyd G.E."/>
            <person name="Geurts R."/>
            <person name="Cannon S.B."/>
            <person name="Udvardi M.K."/>
            <person name="Benedito V.A."/>
            <person name="Mayer K.F."/>
            <person name="Gouzy J."/>
            <person name="Schoof H."/>
            <person name="Van de Peer Y."/>
            <person name="Proost S."/>
            <person name="Cook D.R."/>
            <person name="Meyers B.C."/>
            <person name="Spannagl M."/>
            <person name="Cheung F."/>
            <person name="De Mita S."/>
            <person name="Krishnakumar V."/>
            <person name="Gundlach H."/>
            <person name="Zhou S."/>
            <person name="Mudge J."/>
            <person name="Bharti A.K."/>
            <person name="Murray J.D."/>
            <person name="Naoumkina M.A."/>
            <person name="Rosen B."/>
            <person name="Silverstein K.A."/>
            <person name="Tang H."/>
            <person name="Rombauts S."/>
            <person name="Zhao P.X."/>
            <person name="Zhou P."/>
            <person name="Barbe V."/>
            <person name="Bardou P."/>
            <person name="Bechner M."/>
            <person name="Bellec A."/>
            <person name="Berger A."/>
            <person name="Berges H."/>
            <person name="Bidwell S."/>
            <person name="Bisseling T."/>
            <person name="Choisne N."/>
            <person name="Couloux A."/>
            <person name="Denny R."/>
            <person name="Deshpande S."/>
            <person name="Dai X."/>
            <person name="Doyle J.J."/>
            <person name="Dudez A.M."/>
            <person name="Farmer A.D."/>
            <person name="Fouteau S."/>
            <person name="Franken C."/>
            <person name="Gibelin C."/>
            <person name="Gish J."/>
            <person name="Goldstein S."/>
            <person name="Gonzalez A.J."/>
            <person name="Green P.J."/>
            <person name="Hallab A."/>
            <person name="Hartog M."/>
            <person name="Hua A."/>
            <person name="Humphray S.J."/>
            <person name="Jeong D.H."/>
            <person name="Jing Y."/>
            <person name="Jocker A."/>
            <person name="Kenton S.M."/>
            <person name="Kim D.J."/>
            <person name="Klee K."/>
            <person name="Lai H."/>
            <person name="Lang C."/>
            <person name="Lin S."/>
            <person name="Macmil S.L."/>
            <person name="Magdelenat G."/>
            <person name="Matthews L."/>
            <person name="McCorrison J."/>
            <person name="Monaghan E.L."/>
            <person name="Mun J.H."/>
            <person name="Najar F.Z."/>
            <person name="Nicholson C."/>
            <person name="Noirot C."/>
            <person name="O'Bleness M."/>
            <person name="Paule C.R."/>
            <person name="Poulain J."/>
            <person name="Prion F."/>
            <person name="Qin B."/>
            <person name="Qu C."/>
            <person name="Retzel E.F."/>
            <person name="Riddle C."/>
            <person name="Sallet E."/>
            <person name="Samain S."/>
            <person name="Samson N."/>
            <person name="Sanders I."/>
            <person name="Saurat O."/>
            <person name="Scarpelli C."/>
            <person name="Schiex T."/>
            <person name="Segurens B."/>
            <person name="Severin A.J."/>
            <person name="Sherrier D.J."/>
            <person name="Shi R."/>
            <person name="Sims S."/>
            <person name="Singer S.R."/>
            <person name="Sinharoy S."/>
            <person name="Sterck L."/>
            <person name="Viollet A."/>
            <person name="Wang B.B."/>
            <person name="Wang K."/>
            <person name="Wang M."/>
            <person name="Wang X."/>
            <person name="Warfsmann J."/>
            <person name="Weissenbach J."/>
            <person name="White D.D."/>
            <person name="White J.D."/>
            <person name="Wiley G.B."/>
            <person name="Wincker P."/>
            <person name="Xing Y."/>
            <person name="Yang L."/>
            <person name="Yao Z."/>
            <person name="Ying F."/>
            <person name="Zhai J."/>
            <person name="Zhou L."/>
            <person name="Zuber A."/>
            <person name="Denarie J."/>
            <person name="Dixon R.A."/>
            <person name="May G.D."/>
            <person name="Schwartz D.C."/>
            <person name="Rogers J."/>
            <person name="Quetier F."/>
            <person name="Town C.D."/>
            <person name="Roe B.A."/>
        </authorList>
    </citation>
    <scope>NUCLEOTIDE SEQUENCE [LARGE SCALE GENOMIC DNA]</scope>
    <source>
        <strain evidence="1">A17</strain>
        <strain evidence="2 3">cv. Jemalong A17</strain>
    </source>
</reference>
<dbReference type="AlphaFoldDB" id="A0A072VED6"/>
<evidence type="ECO:0000313" key="2">
    <source>
        <dbReference type="EnsemblPlants" id="KEH39946"/>
    </source>
</evidence>
<reference evidence="2" key="3">
    <citation type="submission" date="2015-04" db="UniProtKB">
        <authorList>
            <consortium name="EnsemblPlants"/>
        </authorList>
    </citation>
    <scope>IDENTIFICATION</scope>
    <source>
        <strain evidence="2">cv. Jemalong A17</strain>
    </source>
</reference>
<evidence type="ECO:0000313" key="1">
    <source>
        <dbReference type="EMBL" id="KEH39946.1"/>
    </source>
</evidence>
<dbReference type="Proteomes" id="UP000002051">
    <property type="component" value="Unassembled WGS sequence"/>
</dbReference>
<accession>A0A072VED6</accession>
<keyword evidence="3" id="KW-1185">Reference proteome</keyword>
<organism evidence="1 3">
    <name type="scientific">Medicago truncatula</name>
    <name type="common">Barrel medic</name>
    <name type="synonym">Medicago tribuloides</name>
    <dbReference type="NCBI Taxonomy" id="3880"/>
    <lineage>
        <taxon>Eukaryota</taxon>
        <taxon>Viridiplantae</taxon>
        <taxon>Streptophyta</taxon>
        <taxon>Embryophyta</taxon>
        <taxon>Tracheophyta</taxon>
        <taxon>Spermatophyta</taxon>
        <taxon>Magnoliopsida</taxon>
        <taxon>eudicotyledons</taxon>
        <taxon>Gunneridae</taxon>
        <taxon>Pentapetalae</taxon>
        <taxon>rosids</taxon>
        <taxon>fabids</taxon>
        <taxon>Fabales</taxon>
        <taxon>Fabaceae</taxon>
        <taxon>Papilionoideae</taxon>
        <taxon>50 kb inversion clade</taxon>
        <taxon>NPAAA clade</taxon>
        <taxon>Hologalegina</taxon>
        <taxon>IRL clade</taxon>
        <taxon>Trifolieae</taxon>
        <taxon>Medicago</taxon>
    </lineage>
</organism>
<reference evidence="1 3" key="2">
    <citation type="journal article" date="2014" name="BMC Genomics">
        <title>An improved genome release (version Mt4.0) for the model legume Medicago truncatula.</title>
        <authorList>
            <person name="Tang H."/>
            <person name="Krishnakumar V."/>
            <person name="Bidwell S."/>
            <person name="Rosen B."/>
            <person name="Chan A."/>
            <person name="Zhou S."/>
            <person name="Gentzbittel L."/>
            <person name="Childs K.L."/>
            <person name="Yandell M."/>
            <person name="Gundlach H."/>
            <person name="Mayer K.F."/>
            <person name="Schwartz D.C."/>
            <person name="Town C.D."/>
        </authorList>
    </citation>
    <scope>GENOME REANNOTATION</scope>
    <source>
        <strain evidence="1">A17</strain>
        <strain evidence="2 3">cv. Jemalong A17</strain>
    </source>
</reference>
<dbReference type="HOGENOM" id="CLU_2889092_0_0_1"/>
<evidence type="ECO:0000313" key="3">
    <source>
        <dbReference type="Proteomes" id="UP000002051"/>
    </source>
</evidence>
<dbReference type="EnsemblPlants" id="KEH39946">
    <property type="protein sequence ID" value="KEH39946"/>
    <property type="gene ID" value="MTR_1g016840"/>
</dbReference>
<protein>
    <submittedName>
        <fullName evidence="1 2">Uncharacterized protein</fullName>
    </submittedName>
</protein>
<name>A0A072VED6_MEDTR</name>